<feature type="non-terminal residue" evidence="2">
    <location>
        <position position="79"/>
    </location>
</feature>
<comment type="caution">
    <text evidence="2">The sequence shown here is derived from an EMBL/GenBank/DDBJ whole genome shotgun (WGS) entry which is preliminary data.</text>
</comment>
<evidence type="ECO:0000313" key="2">
    <source>
        <dbReference type="EMBL" id="EKC56096.1"/>
    </source>
</evidence>
<dbReference type="Pfam" id="PF00460">
    <property type="entry name" value="Flg_bb_rod"/>
    <property type="match status" value="1"/>
</dbReference>
<reference evidence="2" key="1">
    <citation type="journal article" date="2013" name="Environ. Microbiol.">
        <title>Microbiota from the distal guts of lean and obese adolescents exhibit partial functional redundancy besides clear differences in community structure.</title>
        <authorList>
            <person name="Ferrer M."/>
            <person name="Ruiz A."/>
            <person name="Lanza F."/>
            <person name="Haange S.B."/>
            <person name="Oberbach A."/>
            <person name="Till H."/>
            <person name="Bargiela R."/>
            <person name="Campoy C."/>
            <person name="Segura M.T."/>
            <person name="Richter M."/>
            <person name="von Bergen M."/>
            <person name="Seifert J."/>
            <person name="Suarez A."/>
        </authorList>
    </citation>
    <scope>NUCLEOTIDE SEQUENCE</scope>
</reference>
<keyword evidence="2" id="KW-0969">Cilium</keyword>
<sequence>MAQKALDVTGNNLSNRDTVGYTRQRLDVYSSYMNMNGIYTTKLARLGLSSQGVFASGVSQTRDDYLDKRYRDNNCFVAE</sequence>
<proteinExistence type="predicted"/>
<name>K1T9X5_9ZZZZ</name>
<evidence type="ECO:0000259" key="1">
    <source>
        <dbReference type="Pfam" id="PF00460"/>
    </source>
</evidence>
<accession>K1T9X5</accession>
<dbReference type="EMBL" id="AJWY01010238">
    <property type="protein sequence ID" value="EKC56096.1"/>
    <property type="molecule type" value="Genomic_DNA"/>
</dbReference>
<organism evidence="2">
    <name type="scientific">human gut metagenome</name>
    <dbReference type="NCBI Taxonomy" id="408170"/>
    <lineage>
        <taxon>unclassified sequences</taxon>
        <taxon>metagenomes</taxon>
        <taxon>organismal metagenomes</taxon>
    </lineage>
</organism>
<feature type="domain" description="Flagellar basal body rod protein N-terminal" evidence="1">
    <location>
        <begin position="2"/>
        <end position="22"/>
    </location>
</feature>
<gene>
    <name evidence="2" type="ORF">LEA_15007</name>
</gene>
<dbReference type="AlphaFoldDB" id="K1T9X5"/>
<keyword evidence="2" id="KW-0282">Flagellum</keyword>
<dbReference type="InterPro" id="IPR001444">
    <property type="entry name" value="Flag_bb_rod_N"/>
</dbReference>
<keyword evidence="2" id="KW-0966">Cell projection</keyword>
<protein>
    <submittedName>
        <fullName evidence="2">Flagellar hook-associated protein FlgK</fullName>
    </submittedName>
</protein>